<protein>
    <submittedName>
        <fullName evidence="5">Putative GH43/DUF377 family glycosyl hydrolase</fullName>
    </submittedName>
</protein>
<dbReference type="Proteomes" id="UP000546162">
    <property type="component" value="Unassembled WGS sequence"/>
</dbReference>
<comment type="caution">
    <text evidence="5">The sequence shown here is derived from an EMBL/GenBank/DDBJ whole genome shotgun (WGS) entry which is preliminary data.</text>
</comment>
<evidence type="ECO:0000313" key="6">
    <source>
        <dbReference type="Proteomes" id="UP000546162"/>
    </source>
</evidence>
<evidence type="ECO:0000313" key="5">
    <source>
        <dbReference type="EMBL" id="MBB4745164.1"/>
    </source>
</evidence>
<dbReference type="RefSeq" id="WP_203759299.1">
    <property type="nucleotide sequence ID" value="NZ_BAABFG010000005.1"/>
</dbReference>
<feature type="compositionally biased region" description="Low complexity" evidence="4">
    <location>
        <begin position="380"/>
        <end position="391"/>
    </location>
</feature>
<keyword evidence="1" id="KW-0328">Glycosyltransferase</keyword>
<reference evidence="5 6" key="1">
    <citation type="submission" date="2020-08" db="EMBL/GenBank/DDBJ databases">
        <title>Sequencing the genomes of 1000 actinobacteria strains.</title>
        <authorList>
            <person name="Klenk H.-P."/>
        </authorList>
    </citation>
    <scope>NUCLEOTIDE SEQUENCE [LARGE SCALE GENOMIC DNA]</scope>
    <source>
        <strain evidence="5 6">DSM 45809</strain>
    </source>
</reference>
<proteinExistence type="inferred from homology"/>
<gene>
    <name evidence="5" type="ORF">BJY16_008623</name>
</gene>
<keyword evidence="6" id="KW-1185">Reference proteome</keyword>
<dbReference type="InterPro" id="IPR023296">
    <property type="entry name" value="Glyco_hydro_beta-prop_sf"/>
</dbReference>
<evidence type="ECO:0000256" key="4">
    <source>
        <dbReference type="SAM" id="MobiDB-lite"/>
    </source>
</evidence>
<keyword evidence="5" id="KW-0378">Hydrolase</keyword>
<dbReference type="SUPFAM" id="SSF75005">
    <property type="entry name" value="Arabinanase/levansucrase/invertase"/>
    <property type="match status" value="1"/>
</dbReference>
<dbReference type="GO" id="GO:0016787">
    <property type="term" value="F:hydrolase activity"/>
    <property type="evidence" value="ECO:0007669"/>
    <property type="project" value="UniProtKB-KW"/>
</dbReference>
<keyword evidence="2" id="KW-0808">Transferase</keyword>
<dbReference type="Pfam" id="PF04041">
    <property type="entry name" value="Glyco_hydro_130"/>
    <property type="match status" value="1"/>
</dbReference>
<evidence type="ECO:0000256" key="2">
    <source>
        <dbReference type="ARBA" id="ARBA00022679"/>
    </source>
</evidence>
<name>A0A7W7H748_9ACTN</name>
<accession>A0A7W7H748</accession>
<dbReference type="PANTHER" id="PTHR34106">
    <property type="entry name" value="GLYCOSIDASE"/>
    <property type="match status" value="1"/>
</dbReference>
<dbReference type="EMBL" id="JACHNB010000001">
    <property type="protein sequence ID" value="MBB4745164.1"/>
    <property type="molecule type" value="Genomic_DNA"/>
</dbReference>
<organism evidence="5 6">
    <name type="scientific">Actinoplanes octamycinicus</name>
    <dbReference type="NCBI Taxonomy" id="135948"/>
    <lineage>
        <taxon>Bacteria</taxon>
        <taxon>Bacillati</taxon>
        <taxon>Actinomycetota</taxon>
        <taxon>Actinomycetes</taxon>
        <taxon>Micromonosporales</taxon>
        <taxon>Micromonosporaceae</taxon>
        <taxon>Actinoplanes</taxon>
    </lineage>
</organism>
<feature type="region of interest" description="Disordered" evidence="4">
    <location>
        <begin position="351"/>
        <end position="391"/>
    </location>
</feature>
<dbReference type="AlphaFoldDB" id="A0A7W7H748"/>
<comment type="similarity">
    <text evidence="3">Belongs to the glycosyl hydrolase 130 family.</text>
</comment>
<evidence type="ECO:0000256" key="1">
    <source>
        <dbReference type="ARBA" id="ARBA00022676"/>
    </source>
</evidence>
<dbReference type="InterPro" id="IPR007184">
    <property type="entry name" value="Mannoside_phosphorylase"/>
</dbReference>
<sequence>MDSESQAAGPAYRLRRTATIMSPDQDDPLEFWGAFNPTVGRTPDGRWHLLTRVTAEGNVSRLRLAELTLDGSTPVGVRRRDVALAPDEAWERGGGRGGVEDPRATWVEQLGVHVLTYTAQGPYGARPAIAVSEDFVHWTRLGPLHFAYDPELAHDLNMFPNKDVVMFPEPVRAPDGRTAFGFLHRPMWDPALGLPTGVDDPRHGIWASFVPVDRVTKDLRALVYFDQHRPVALPKYPFENLKIGAGPPPVRVPQGWLLVHHGVSEHQTGDPMPRLDYAAGGMILDADDITRVLHRTAHPLLAPETTEEQAGIDRHIVFPTGLARIDGVHHLFYGVSDRHVGVAELLDNHAGAPVESPWRPAHEQPESTPAADPQRDDPARAPVPVAASAGR</sequence>
<dbReference type="PANTHER" id="PTHR34106:SF5">
    <property type="entry name" value="GLYCOSIDASE"/>
    <property type="match status" value="1"/>
</dbReference>
<evidence type="ECO:0000256" key="3">
    <source>
        <dbReference type="ARBA" id="ARBA00024356"/>
    </source>
</evidence>
<dbReference type="GO" id="GO:0016757">
    <property type="term" value="F:glycosyltransferase activity"/>
    <property type="evidence" value="ECO:0007669"/>
    <property type="project" value="UniProtKB-KW"/>
</dbReference>
<dbReference type="Gene3D" id="2.115.10.20">
    <property type="entry name" value="Glycosyl hydrolase domain, family 43"/>
    <property type="match status" value="1"/>
</dbReference>